<comment type="caution">
    <text evidence="3">The sequence shown here is derived from an EMBL/GenBank/DDBJ whole genome shotgun (WGS) entry which is preliminary data.</text>
</comment>
<feature type="transmembrane region" description="Helical" evidence="2">
    <location>
        <begin position="12"/>
        <end position="32"/>
    </location>
</feature>
<proteinExistence type="predicted"/>
<evidence type="ECO:0000313" key="3">
    <source>
        <dbReference type="EMBL" id="MFD1150278.1"/>
    </source>
</evidence>
<keyword evidence="2" id="KW-0812">Transmembrane</keyword>
<evidence type="ECO:0000256" key="2">
    <source>
        <dbReference type="SAM" id="Phobius"/>
    </source>
</evidence>
<keyword evidence="2" id="KW-0472">Membrane</keyword>
<dbReference type="Proteomes" id="UP001597168">
    <property type="component" value="Unassembled WGS sequence"/>
</dbReference>
<feature type="region of interest" description="Disordered" evidence="1">
    <location>
        <begin position="75"/>
        <end position="97"/>
    </location>
</feature>
<feature type="transmembrane region" description="Helical" evidence="2">
    <location>
        <begin position="44"/>
        <end position="67"/>
    </location>
</feature>
<gene>
    <name evidence="3" type="ORF">ACFQ3T_24360</name>
</gene>
<sequence>MAHKAGLFDLRLVIAVLFAVYGVVLLVVGLGFTDESDLAKADGLNINLWSGIGMIALSAVFGAWAVLRPVIVPDPGADPGVDVRGDGDVDGGAQRRG</sequence>
<evidence type="ECO:0000313" key="4">
    <source>
        <dbReference type="Proteomes" id="UP001597168"/>
    </source>
</evidence>
<dbReference type="RefSeq" id="WP_380726228.1">
    <property type="nucleotide sequence ID" value="NZ_JBHTLK010000150.1"/>
</dbReference>
<organism evidence="3 4">
    <name type="scientific">Saccharothrix hoggarensis</name>
    <dbReference type="NCBI Taxonomy" id="913853"/>
    <lineage>
        <taxon>Bacteria</taxon>
        <taxon>Bacillati</taxon>
        <taxon>Actinomycetota</taxon>
        <taxon>Actinomycetes</taxon>
        <taxon>Pseudonocardiales</taxon>
        <taxon>Pseudonocardiaceae</taxon>
        <taxon>Saccharothrix</taxon>
    </lineage>
</organism>
<accession>A0ABW3QZU5</accession>
<dbReference type="EMBL" id="JBHTLK010000150">
    <property type="protein sequence ID" value="MFD1150278.1"/>
    <property type="molecule type" value="Genomic_DNA"/>
</dbReference>
<keyword evidence="4" id="KW-1185">Reference proteome</keyword>
<name>A0ABW3QZU5_9PSEU</name>
<protein>
    <submittedName>
        <fullName evidence="3">Uncharacterized protein</fullName>
    </submittedName>
</protein>
<keyword evidence="2" id="KW-1133">Transmembrane helix</keyword>
<reference evidence="4" key="1">
    <citation type="journal article" date="2019" name="Int. J. Syst. Evol. Microbiol.">
        <title>The Global Catalogue of Microorganisms (GCM) 10K type strain sequencing project: providing services to taxonomists for standard genome sequencing and annotation.</title>
        <authorList>
            <consortium name="The Broad Institute Genomics Platform"/>
            <consortium name="The Broad Institute Genome Sequencing Center for Infectious Disease"/>
            <person name="Wu L."/>
            <person name="Ma J."/>
        </authorList>
    </citation>
    <scope>NUCLEOTIDE SEQUENCE [LARGE SCALE GENOMIC DNA]</scope>
    <source>
        <strain evidence="4">CCUG 60214</strain>
    </source>
</reference>
<evidence type="ECO:0000256" key="1">
    <source>
        <dbReference type="SAM" id="MobiDB-lite"/>
    </source>
</evidence>